<evidence type="ECO:0008006" key="4">
    <source>
        <dbReference type="Google" id="ProtNLM"/>
    </source>
</evidence>
<sequence>MSIILLLLLVTVSNTSNLLKGRQSSDVLEYTCSPIVSAIFNVINDIKKTQRPRRMSKTKTSGRDRACLLCWCYKSLDLRGVSGKLFPVRLISQLAAR</sequence>
<dbReference type="Proteomes" id="UP001497644">
    <property type="component" value="Chromosome 2"/>
</dbReference>
<keyword evidence="3" id="KW-1185">Reference proteome</keyword>
<dbReference type="EMBL" id="OZ034825">
    <property type="protein sequence ID" value="CAL1680174.1"/>
    <property type="molecule type" value="Genomic_DNA"/>
</dbReference>
<feature type="chain" id="PRO_5043528123" description="Secreted protein" evidence="1">
    <location>
        <begin position="16"/>
        <end position="97"/>
    </location>
</feature>
<evidence type="ECO:0000313" key="2">
    <source>
        <dbReference type="EMBL" id="CAL1680174.1"/>
    </source>
</evidence>
<accession>A0AAV2NLC0</accession>
<name>A0AAV2NLC0_9HYME</name>
<proteinExistence type="predicted"/>
<dbReference type="AlphaFoldDB" id="A0AAV2NLC0"/>
<protein>
    <recommendedName>
        <fullName evidence="4">Secreted protein</fullName>
    </recommendedName>
</protein>
<keyword evidence="1" id="KW-0732">Signal</keyword>
<reference evidence="2" key="1">
    <citation type="submission" date="2024-04" db="EMBL/GenBank/DDBJ databases">
        <authorList>
            <consortium name="Molecular Ecology Group"/>
        </authorList>
    </citation>
    <scope>NUCLEOTIDE SEQUENCE</scope>
</reference>
<organism evidence="2 3">
    <name type="scientific">Lasius platythorax</name>
    <dbReference type="NCBI Taxonomy" id="488582"/>
    <lineage>
        <taxon>Eukaryota</taxon>
        <taxon>Metazoa</taxon>
        <taxon>Ecdysozoa</taxon>
        <taxon>Arthropoda</taxon>
        <taxon>Hexapoda</taxon>
        <taxon>Insecta</taxon>
        <taxon>Pterygota</taxon>
        <taxon>Neoptera</taxon>
        <taxon>Endopterygota</taxon>
        <taxon>Hymenoptera</taxon>
        <taxon>Apocrita</taxon>
        <taxon>Aculeata</taxon>
        <taxon>Formicoidea</taxon>
        <taxon>Formicidae</taxon>
        <taxon>Formicinae</taxon>
        <taxon>Lasius</taxon>
        <taxon>Lasius</taxon>
    </lineage>
</organism>
<evidence type="ECO:0000256" key="1">
    <source>
        <dbReference type="SAM" id="SignalP"/>
    </source>
</evidence>
<gene>
    <name evidence="2" type="ORF">LPLAT_LOCUS6246</name>
</gene>
<feature type="signal peptide" evidence="1">
    <location>
        <begin position="1"/>
        <end position="15"/>
    </location>
</feature>
<evidence type="ECO:0000313" key="3">
    <source>
        <dbReference type="Proteomes" id="UP001497644"/>
    </source>
</evidence>